<protein>
    <submittedName>
        <fullName evidence="1">Uncharacterized protein</fullName>
    </submittedName>
</protein>
<gene>
    <name evidence="1" type="ORF">AMJ87_09655</name>
</gene>
<reference evidence="1 2" key="1">
    <citation type="journal article" date="2015" name="Microbiome">
        <title>Genomic resolution of linkages in carbon, nitrogen, and sulfur cycling among widespread estuary sediment bacteria.</title>
        <authorList>
            <person name="Baker B.J."/>
            <person name="Lazar C.S."/>
            <person name="Teske A.P."/>
            <person name="Dick G.J."/>
        </authorList>
    </citation>
    <scope>NUCLEOTIDE SEQUENCE [LARGE SCALE GENOMIC DNA]</scope>
    <source>
        <strain evidence="1">SM23_60</strain>
    </source>
</reference>
<proteinExistence type="predicted"/>
<comment type="caution">
    <text evidence="1">The sequence shown here is derived from an EMBL/GenBank/DDBJ whole genome shotgun (WGS) entry which is preliminary data.</text>
</comment>
<accession>A0A0S8GBP9</accession>
<organism evidence="1 2">
    <name type="scientific">candidate division WOR_3 bacterium SM23_60</name>
    <dbReference type="NCBI Taxonomy" id="1703780"/>
    <lineage>
        <taxon>Bacteria</taxon>
        <taxon>Bacteria division WOR-3</taxon>
    </lineage>
</organism>
<dbReference type="AlphaFoldDB" id="A0A0S8GBP9"/>
<evidence type="ECO:0000313" key="2">
    <source>
        <dbReference type="Proteomes" id="UP000051096"/>
    </source>
</evidence>
<dbReference type="EMBL" id="LJUO01000107">
    <property type="protein sequence ID" value="KPK69954.1"/>
    <property type="molecule type" value="Genomic_DNA"/>
</dbReference>
<dbReference type="Proteomes" id="UP000051096">
    <property type="component" value="Unassembled WGS sequence"/>
</dbReference>
<evidence type="ECO:0000313" key="1">
    <source>
        <dbReference type="EMBL" id="KPK69954.1"/>
    </source>
</evidence>
<name>A0A0S8GBP9_UNCW3</name>
<sequence length="325" mass="37145">MLRVQFRRLLLQQRKEDGNVQVMHIQEQAIDSLAQVDYPYVFPFFAQNVVRKGFDLPYPVGISFNYYQHNMGVLVDELALGINESPLMPVAFFEFNEITDKVRAMSGRLDLWLFPFFNIYGVVGQLAIDADVTIAAPFPLETKVDMDGLTYGGGGVFAFGLQQFWTTVDGNIVWNDLDAYNEAVKARTLSFRLGRTFGIVKNDRLQVWLGAMYQNVDSEVIGKYLLSDIVSEDMYAIFADYQNSEWYNDLDPTEQAFVDGLIATIQQGDPTTELNYQVHQHPEDDWHMLAGAQYEVSKRWFIQVEGGFLGSRTSILSNINYRFPL</sequence>